<feature type="binding site" evidence="7">
    <location>
        <position position="288"/>
    </location>
    <ligand>
        <name>Zn(2+)</name>
        <dbReference type="ChEBI" id="CHEBI:29105"/>
    </ligand>
</feature>
<dbReference type="GO" id="GO:0009086">
    <property type="term" value="P:methionine biosynthetic process"/>
    <property type="evidence" value="ECO:0007669"/>
    <property type="project" value="InterPro"/>
</dbReference>
<feature type="binding site" evidence="7">
    <location>
        <position position="289"/>
    </location>
    <ligand>
        <name>Zn(2+)</name>
        <dbReference type="ChEBI" id="CHEBI:29105"/>
    </ligand>
</feature>
<gene>
    <name evidence="9" type="ORF">DWB85_06485</name>
</gene>
<evidence type="ECO:0000256" key="2">
    <source>
        <dbReference type="ARBA" id="ARBA00022679"/>
    </source>
</evidence>
<feature type="binding site" evidence="6 7">
    <location>
        <position position="223"/>
    </location>
    <ligand>
        <name>Zn(2+)</name>
        <dbReference type="ChEBI" id="CHEBI:29105"/>
    </ligand>
</feature>
<evidence type="ECO:0000313" key="9">
    <source>
        <dbReference type="EMBL" id="RLQ22624.1"/>
    </source>
</evidence>
<dbReference type="OrthoDB" id="9803687at2"/>
<dbReference type="EMBL" id="QRAN01000005">
    <property type="protein sequence ID" value="RLQ22624.1"/>
    <property type="molecule type" value="Genomic_DNA"/>
</dbReference>
<name>A0A3L7DZE9_9GAMM</name>
<reference evidence="9 10" key="1">
    <citation type="submission" date="2018-07" db="EMBL/GenBank/DDBJ databases">
        <title>Halioglobus sp. genome submission.</title>
        <authorList>
            <person name="Ye M.-Q."/>
            <person name="Du Z.-J."/>
        </authorList>
    </citation>
    <scope>NUCLEOTIDE SEQUENCE [LARGE SCALE GENOMIC DNA]</scope>
    <source>
        <strain evidence="9 10">U0301</strain>
    </source>
</reference>
<dbReference type="GO" id="GO:0008898">
    <property type="term" value="F:S-adenosylmethionine-homocysteine S-methyltransferase activity"/>
    <property type="evidence" value="ECO:0007669"/>
    <property type="project" value="TreeGrafter"/>
</dbReference>
<dbReference type="PANTHER" id="PTHR46015">
    <property type="entry name" value="ZGC:172121"/>
    <property type="match status" value="1"/>
</dbReference>
<keyword evidence="1 7" id="KW-0489">Methyltransferase</keyword>
<dbReference type="InterPro" id="IPR017226">
    <property type="entry name" value="BHMT-like"/>
</dbReference>
<evidence type="ECO:0000256" key="6">
    <source>
        <dbReference type="PIRSR" id="PIRSR037505-2"/>
    </source>
</evidence>
<keyword evidence="4 6" id="KW-0862">Zinc</keyword>
<dbReference type="GO" id="GO:0032259">
    <property type="term" value="P:methylation"/>
    <property type="evidence" value="ECO:0007669"/>
    <property type="project" value="UniProtKB-KW"/>
</dbReference>
<comment type="cofactor">
    <cofactor evidence="6">
        <name>Zn(2+)</name>
        <dbReference type="ChEBI" id="CHEBI:29105"/>
    </cofactor>
    <text evidence="6">Binds 1 zinc ion per subunit.</text>
</comment>
<dbReference type="InterPro" id="IPR003726">
    <property type="entry name" value="HCY_dom"/>
</dbReference>
<dbReference type="Gene3D" id="3.20.20.330">
    <property type="entry name" value="Homocysteine-binding-like domain"/>
    <property type="match status" value="1"/>
</dbReference>
<keyword evidence="2 7" id="KW-0808">Transferase</keyword>
<dbReference type="RefSeq" id="WP_117953395.1">
    <property type="nucleotide sequence ID" value="NZ_QRAN01000005.1"/>
</dbReference>
<dbReference type="InterPro" id="IPR051486">
    <property type="entry name" value="Hcy_S-methyltransferase"/>
</dbReference>
<dbReference type="NCBIfam" id="NF007020">
    <property type="entry name" value="PRK09485.1"/>
    <property type="match status" value="1"/>
</dbReference>
<dbReference type="PROSITE" id="PS50970">
    <property type="entry name" value="HCY"/>
    <property type="match status" value="1"/>
</dbReference>
<protein>
    <recommendedName>
        <fullName evidence="5">S-methylmethionine:homocysteine methyltransferase</fullName>
    </recommendedName>
</protein>
<accession>A0A3L7DZE9</accession>
<organism evidence="9 10">
    <name type="scientific">Seongchinamella sediminis</name>
    <dbReference type="NCBI Taxonomy" id="2283635"/>
    <lineage>
        <taxon>Bacteria</taxon>
        <taxon>Pseudomonadati</taxon>
        <taxon>Pseudomonadota</taxon>
        <taxon>Gammaproteobacteria</taxon>
        <taxon>Cellvibrionales</taxon>
        <taxon>Halieaceae</taxon>
        <taxon>Seongchinamella</taxon>
    </lineage>
</organism>
<dbReference type="PIRSF" id="PIRSF037505">
    <property type="entry name" value="Betaine_HMT"/>
    <property type="match status" value="1"/>
</dbReference>
<dbReference type="PANTHER" id="PTHR46015:SF1">
    <property type="entry name" value="HOMOCYSTEINE S-METHYLTRANSFERASE-LIKE ISOFORM 1"/>
    <property type="match status" value="1"/>
</dbReference>
<evidence type="ECO:0000259" key="8">
    <source>
        <dbReference type="PROSITE" id="PS50970"/>
    </source>
</evidence>
<dbReference type="Proteomes" id="UP000265509">
    <property type="component" value="Unassembled WGS sequence"/>
</dbReference>
<proteinExistence type="predicted"/>
<evidence type="ECO:0000313" key="10">
    <source>
        <dbReference type="Proteomes" id="UP000265509"/>
    </source>
</evidence>
<evidence type="ECO:0000256" key="7">
    <source>
        <dbReference type="PROSITE-ProRule" id="PRU00333"/>
    </source>
</evidence>
<evidence type="ECO:0000256" key="3">
    <source>
        <dbReference type="ARBA" id="ARBA00022723"/>
    </source>
</evidence>
<dbReference type="SUPFAM" id="SSF82282">
    <property type="entry name" value="Homocysteine S-methyltransferase"/>
    <property type="match status" value="1"/>
</dbReference>
<dbReference type="GO" id="GO:0008270">
    <property type="term" value="F:zinc ion binding"/>
    <property type="evidence" value="ECO:0007669"/>
    <property type="project" value="InterPro"/>
</dbReference>
<dbReference type="Pfam" id="PF02574">
    <property type="entry name" value="S-methyl_trans"/>
    <property type="match status" value="1"/>
</dbReference>
<evidence type="ECO:0000256" key="1">
    <source>
        <dbReference type="ARBA" id="ARBA00022603"/>
    </source>
</evidence>
<evidence type="ECO:0000256" key="5">
    <source>
        <dbReference type="ARBA" id="ARBA00076752"/>
    </source>
</evidence>
<keyword evidence="3 6" id="KW-0479">Metal-binding</keyword>
<sequence>MTVDLPLLPRPLILDGGLATELEARGFDLKHKLWSARLLLEDPGALSDVHLAYLRAGAGCIISASYQASVDGFMALGLSEAEALALLDLSLQLGRDAITRYSEECRPAVRPLLAASVGPYGACLADGSEYRGHYHLDQAGLYRFHRQRFLRLAAGGADFLACETIPCIDEALALNRLIAETASPAWISFSCRDDAHLSSGESIEQAARALAGNAWLFALGVNCTAPGHITALIDRLRSAWSRRIVVYPNSGEQYCAATGRWQGTRSPLEFAAAASTWWQHGADIIGGCCRTGPAHVAALRRALA</sequence>
<dbReference type="FunFam" id="3.20.20.330:FF:000002">
    <property type="entry name" value="Homocysteine S-methyltransferase"/>
    <property type="match status" value="1"/>
</dbReference>
<keyword evidence="10" id="KW-1185">Reference proteome</keyword>
<dbReference type="AlphaFoldDB" id="A0A3L7DZE9"/>
<dbReference type="GO" id="GO:0033528">
    <property type="term" value="P:S-methylmethionine cycle"/>
    <property type="evidence" value="ECO:0007669"/>
    <property type="project" value="TreeGrafter"/>
</dbReference>
<comment type="caution">
    <text evidence="9">The sequence shown here is derived from an EMBL/GenBank/DDBJ whole genome shotgun (WGS) entry which is preliminary data.</text>
</comment>
<dbReference type="InterPro" id="IPR036589">
    <property type="entry name" value="HCY_dom_sf"/>
</dbReference>
<evidence type="ECO:0000256" key="4">
    <source>
        <dbReference type="ARBA" id="ARBA00022833"/>
    </source>
</evidence>
<feature type="domain" description="Hcy-binding" evidence="8">
    <location>
        <begin position="1"/>
        <end position="303"/>
    </location>
</feature>